<keyword evidence="2" id="KW-1185">Reference proteome</keyword>
<dbReference type="EMBL" id="QQBC01000001">
    <property type="protein sequence ID" value="RDI69094.1"/>
    <property type="molecule type" value="Genomic_DNA"/>
</dbReference>
<comment type="caution">
    <text evidence="1">The sequence shown here is derived from an EMBL/GenBank/DDBJ whole genome shotgun (WGS) entry which is preliminary data.</text>
</comment>
<dbReference type="AlphaFoldDB" id="A0A370IHZ7"/>
<protein>
    <submittedName>
        <fullName evidence="1">Uncharacterized protein</fullName>
    </submittedName>
</protein>
<accession>A0A370IHZ7</accession>
<reference evidence="1 2" key="1">
    <citation type="submission" date="2018-07" db="EMBL/GenBank/DDBJ databases">
        <title>Genomic Encyclopedia of Type Strains, Phase IV (KMG-IV): sequencing the most valuable type-strain genomes for metagenomic binning, comparative biology and taxonomic classification.</title>
        <authorList>
            <person name="Goeker M."/>
        </authorList>
    </citation>
    <scope>NUCLEOTIDE SEQUENCE [LARGE SCALE GENOMIC DNA]</scope>
    <source>
        <strain evidence="1 2">DSM 44290</strain>
    </source>
</reference>
<dbReference type="STRING" id="1210086.GCA_001613105_00486"/>
<organism evidence="1 2">
    <name type="scientific">Nocardia pseudobrasiliensis</name>
    <dbReference type="NCBI Taxonomy" id="45979"/>
    <lineage>
        <taxon>Bacteria</taxon>
        <taxon>Bacillati</taxon>
        <taxon>Actinomycetota</taxon>
        <taxon>Actinomycetes</taxon>
        <taxon>Mycobacteriales</taxon>
        <taxon>Nocardiaceae</taxon>
        <taxon>Nocardia</taxon>
    </lineage>
</organism>
<sequence length="233" mass="24710">MVGRAVRGGVLGVLVLVWVGVSGPVGGTAGADPGGCAPGDPLRVQAELFATDKTAIITDPGDPRLRDRLQPFEFQVDAMVLEGLALPVGSELLDGVFWSEDQQAVTYERSREFRLACVSAPELRAVAQRVRGRFGQESVLTFRPLAADDPGADAVQVEARGLDVRRLHDVLVSDAVAREELSGGSVTEAGVGLLIIERADLDTARRTVETSGASWADVTVRYGTREFVEAPGS</sequence>
<name>A0A370IHZ7_9NOCA</name>
<proteinExistence type="predicted"/>
<evidence type="ECO:0000313" key="1">
    <source>
        <dbReference type="EMBL" id="RDI69094.1"/>
    </source>
</evidence>
<gene>
    <name evidence="1" type="ORF">DFR76_101632</name>
</gene>
<evidence type="ECO:0000313" key="2">
    <source>
        <dbReference type="Proteomes" id="UP000254869"/>
    </source>
</evidence>
<dbReference type="Proteomes" id="UP000254869">
    <property type="component" value="Unassembled WGS sequence"/>
</dbReference>
<dbReference type="RefSeq" id="WP_245996928.1">
    <property type="nucleotide sequence ID" value="NZ_QQBC01000001.1"/>
</dbReference>